<name>A0ABP7FKC9_9ACTN</name>
<organism evidence="2 3">
    <name type="scientific">Streptomyces tremellae</name>
    <dbReference type="NCBI Taxonomy" id="1124239"/>
    <lineage>
        <taxon>Bacteria</taxon>
        <taxon>Bacillati</taxon>
        <taxon>Actinomycetota</taxon>
        <taxon>Actinomycetes</taxon>
        <taxon>Kitasatosporales</taxon>
        <taxon>Streptomycetaceae</taxon>
        <taxon>Streptomyces</taxon>
    </lineage>
</organism>
<sequence length="43" mass="4677">MSVIGSILPGKHNKPGKPGKHEPKPPFGKKPKQPTKRPRPIGK</sequence>
<evidence type="ECO:0000256" key="1">
    <source>
        <dbReference type="SAM" id="MobiDB-lite"/>
    </source>
</evidence>
<evidence type="ECO:0000313" key="3">
    <source>
        <dbReference type="Proteomes" id="UP001499884"/>
    </source>
</evidence>
<evidence type="ECO:0000313" key="2">
    <source>
        <dbReference type="EMBL" id="GAA3739700.1"/>
    </source>
</evidence>
<accession>A0ABP7FKC9</accession>
<gene>
    <name evidence="2" type="ORF">GCM10023082_40970</name>
</gene>
<dbReference type="Proteomes" id="UP001499884">
    <property type="component" value="Unassembled WGS sequence"/>
</dbReference>
<dbReference type="EMBL" id="BAABEP010000030">
    <property type="protein sequence ID" value="GAA3739700.1"/>
    <property type="molecule type" value="Genomic_DNA"/>
</dbReference>
<reference evidence="3" key="1">
    <citation type="journal article" date="2019" name="Int. J. Syst. Evol. Microbiol.">
        <title>The Global Catalogue of Microorganisms (GCM) 10K type strain sequencing project: providing services to taxonomists for standard genome sequencing and annotation.</title>
        <authorList>
            <consortium name="The Broad Institute Genomics Platform"/>
            <consortium name="The Broad Institute Genome Sequencing Center for Infectious Disease"/>
            <person name="Wu L."/>
            <person name="Ma J."/>
        </authorList>
    </citation>
    <scope>NUCLEOTIDE SEQUENCE [LARGE SCALE GENOMIC DNA]</scope>
    <source>
        <strain evidence="3">JCM 30846</strain>
    </source>
</reference>
<comment type="caution">
    <text evidence="2">The sequence shown here is derived from an EMBL/GenBank/DDBJ whole genome shotgun (WGS) entry which is preliminary data.</text>
</comment>
<proteinExistence type="predicted"/>
<protein>
    <submittedName>
        <fullName evidence="2">Uncharacterized protein</fullName>
    </submittedName>
</protein>
<feature type="region of interest" description="Disordered" evidence="1">
    <location>
        <begin position="1"/>
        <end position="43"/>
    </location>
</feature>
<keyword evidence="3" id="KW-1185">Reference proteome</keyword>
<dbReference type="RefSeq" id="WP_345649411.1">
    <property type="nucleotide sequence ID" value="NZ_BAABEP010000030.1"/>
</dbReference>
<feature type="compositionally biased region" description="Basic residues" evidence="1">
    <location>
        <begin position="27"/>
        <end position="43"/>
    </location>
</feature>